<evidence type="ECO:0000256" key="9">
    <source>
        <dbReference type="PROSITE-ProRule" id="PRU00175"/>
    </source>
</evidence>
<dbReference type="CDD" id="cd18793">
    <property type="entry name" value="SF2_C_SNF"/>
    <property type="match status" value="1"/>
</dbReference>
<dbReference type="InterPro" id="IPR000330">
    <property type="entry name" value="SNF2_N"/>
</dbReference>
<dbReference type="Pfam" id="PF00271">
    <property type="entry name" value="Helicase_C"/>
    <property type="match status" value="1"/>
</dbReference>
<dbReference type="SMART" id="SM00487">
    <property type="entry name" value="DEXDc"/>
    <property type="match status" value="1"/>
</dbReference>
<feature type="region of interest" description="Disordered" evidence="11">
    <location>
        <begin position="153"/>
        <end position="175"/>
    </location>
</feature>
<keyword evidence="6" id="KW-0347">Helicase</keyword>
<dbReference type="Pfam" id="PF00176">
    <property type="entry name" value="SNF2-rel_dom"/>
    <property type="match status" value="1"/>
</dbReference>
<dbReference type="EMBL" id="CP151265">
    <property type="protein sequence ID" value="WZH49151.1"/>
    <property type="molecule type" value="Genomic_DNA"/>
</dbReference>
<name>A0ABZ2X8H2_9HYPO</name>
<organism evidence="15 16">
    <name type="scientific">Fusarium acuminatum</name>
    <dbReference type="NCBI Taxonomy" id="5515"/>
    <lineage>
        <taxon>Eukaryota</taxon>
        <taxon>Fungi</taxon>
        <taxon>Dikarya</taxon>
        <taxon>Ascomycota</taxon>
        <taxon>Pezizomycotina</taxon>
        <taxon>Sordariomycetes</taxon>
        <taxon>Hypocreomycetidae</taxon>
        <taxon>Hypocreales</taxon>
        <taxon>Nectriaceae</taxon>
        <taxon>Fusarium</taxon>
        <taxon>Fusarium tricinctum species complex</taxon>
    </lineage>
</organism>
<dbReference type="InterPro" id="IPR018957">
    <property type="entry name" value="Znf_C3HC4_RING-type"/>
</dbReference>
<reference evidence="15 16" key="1">
    <citation type="submission" date="2024-04" db="EMBL/GenBank/DDBJ databases">
        <title>Complete genome sequence of Fusarium acuminatum.</title>
        <authorList>
            <person name="Lan B."/>
        </authorList>
    </citation>
    <scope>NUCLEOTIDE SEQUENCE [LARGE SCALE GENOMIC DNA]</scope>
    <source>
        <strain evidence="15">1A</strain>
    </source>
</reference>
<evidence type="ECO:0000259" key="13">
    <source>
        <dbReference type="PROSITE" id="PS51192"/>
    </source>
</evidence>
<keyword evidence="4 9" id="KW-0863">Zinc-finger</keyword>
<feature type="compositionally biased region" description="Acidic residues" evidence="11">
    <location>
        <begin position="732"/>
        <end position="755"/>
    </location>
</feature>
<keyword evidence="10" id="KW-0175">Coiled coil</keyword>
<evidence type="ECO:0000259" key="14">
    <source>
        <dbReference type="PROSITE" id="PS51194"/>
    </source>
</evidence>
<evidence type="ECO:0000256" key="5">
    <source>
        <dbReference type="ARBA" id="ARBA00022801"/>
    </source>
</evidence>
<evidence type="ECO:0000256" key="8">
    <source>
        <dbReference type="ARBA" id="ARBA00022840"/>
    </source>
</evidence>
<dbReference type="InterPro" id="IPR001650">
    <property type="entry name" value="Helicase_C-like"/>
</dbReference>
<feature type="domain" description="Helicase ATP-binding" evidence="13">
    <location>
        <begin position="328"/>
        <end position="489"/>
    </location>
</feature>
<evidence type="ECO:0000256" key="3">
    <source>
        <dbReference type="ARBA" id="ARBA00022741"/>
    </source>
</evidence>
<gene>
    <name evidence="15" type="ORF">QYS62_010344</name>
</gene>
<evidence type="ECO:0000256" key="2">
    <source>
        <dbReference type="ARBA" id="ARBA00022723"/>
    </source>
</evidence>
<dbReference type="SUPFAM" id="SSF52540">
    <property type="entry name" value="P-loop containing nucleoside triphosphate hydrolases"/>
    <property type="match status" value="2"/>
</dbReference>
<dbReference type="SMART" id="SM00184">
    <property type="entry name" value="RING"/>
    <property type="match status" value="1"/>
</dbReference>
<dbReference type="Gene3D" id="3.30.40.10">
    <property type="entry name" value="Zinc/RING finger domain, C3HC4 (zinc finger)"/>
    <property type="match status" value="1"/>
</dbReference>
<dbReference type="PROSITE" id="PS51192">
    <property type="entry name" value="HELICASE_ATP_BIND_1"/>
    <property type="match status" value="1"/>
</dbReference>
<dbReference type="PROSITE" id="PS50089">
    <property type="entry name" value="ZF_RING_2"/>
    <property type="match status" value="1"/>
</dbReference>
<keyword evidence="8" id="KW-0067">ATP-binding</keyword>
<dbReference type="PROSITE" id="PS51194">
    <property type="entry name" value="HELICASE_CTER"/>
    <property type="match status" value="1"/>
</dbReference>
<dbReference type="InterPro" id="IPR038718">
    <property type="entry name" value="SNF2-like_sf"/>
</dbReference>
<dbReference type="InterPro" id="IPR014001">
    <property type="entry name" value="Helicase_ATP-bd"/>
</dbReference>
<accession>A0ABZ2X8H2</accession>
<evidence type="ECO:0000313" key="15">
    <source>
        <dbReference type="EMBL" id="WZH49151.1"/>
    </source>
</evidence>
<dbReference type="Gene3D" id="3.40.50.10810">
    <property type="entry name" value="Tandem AAA-ATPase domain"/>
    <property type="match status" value="1"/>
</dbReference>
<evidence type="ECO:0000256" key="4">
    <source>
        <dbReference type="ARBA" id="ARBA00022771"/>
    </source>
</evidence>
<dbReference type="PANTHER" id="PTHR45626">
    <property type="entry name" value="TRANSCRIPTION TERMINATION FACTOR 2-RELATED"/>
    <property type="match status" value="1"/>
</dbReference>
<feature type="compositionally biased region" description="Basic and acidic residues" evidence="11">
    <location>
        <begin position="76"/>
        <end position="88"/>
    </location>
</feature>
<feature type="domain" description="RING-type" evidence="12">
    <location>
        <begin position="649"/>
        <end position="701"/>
    </location>
</feature>
<dbReference type="Proteomes" id="UP001489902">
    <property type="component" value="Chromosome 6"/>
</dbReference>
<dbReference type="InterPro" id="IPR049730">
    <property type="entry name" value="SNF2/RAD54-like_C"/>
</dbReference>
<feature type="coiled-coil region" evidence="10">
    <location>
        <begin position="25"/>
        <end position="59"/>
    </location>
</feature>
<evidence type="ECO:0000256" key="1">
    <source>
        <dbReference type="ARBA" id="ARBA00007025"/>
    </source>
</evidence>
<comment type="similarity">
    <text evidence="1">Belongs to the SNF2/RAD54 helicase family.</text>
</comment>
<dbReference type="SMART" id="SM00490">
    <property type="entry name" value="HELICc"/>
    <property type="match status" value="1"/>
</dbReference>
<dbReference type="CDD" id="cd16449">
    <property type="entry name" value="RING-HC"/>
    <property type="match status" value="1"/>
</dbReference>
<evidence type="ECO:0000259" key="12">
    <source>
        <dbReference type="PROSITE" id="PS50089"/>
    </source>
</evidence>
<dbReference type="InterPro" id="IPR001841">
    <property type="entry name" value="Znf_RING"/>
</dbReference>
<dbReference type="InterPro" id="IPR027417">
    <property type="entry name" value="P-loop_NTPase"/>
</dbReference>
<keyword evidence="3" id="KW-0547">Nucleotide-binding</keyword>
<feature type="region of interest" description="Disordered" evidence="11">
    <location>
        <begin position="721"/>
        <end position="755"/>
    </location>
</feature>
<feature type="region of interest" description="Disordered" evidence="11">
    <location>
        <begin position="76"/>
        <end position="121"/>
    </location>
</feature>
<dbReference type="Gene3D" id="3.40.50.300">
    <property type="entry name" value="P-loop containing nucleotide triphosphate hydrolases"/>
    <property type="match status" value="2"/>
</dbReference>
<sequence length="1003" mass="113683">MSRHELGEELTVQNVVLRSLADATYDGAEEMRQDAHLEIARLKELLHNLNQKEQAGTREDDDDMGSDFIAQQIKAEDRQKQEWRDRQLAKQLSSQEPPGQVAGSQSPHTNAFTRLMSSQPPAPTIVDNEDSLFGIPGAYDARWDDSLGAGPSFNIPQRRLDPQYIPTSSSTNRPAIREDPDIIFAGSIVKRSPARMERPGPGLTMGYPDLTRRSQLMQPHPGFRPPPSYVPGSYSSPSSLSDIIARNNGLDPINGTYQNGDPIHPYILDRMETPYDHGPGLDESELQELLKNISADMDLPKLDPNDAPAGLKRPLYPHQDIALAWMKKMEEGTSKGGILADDMGLGKTISTLALLLARPATTRPKTNLIIAPLALLRQWEEEIATKTKPSHRLSVYVHHGRKTTTDELLKYDVVLTTYGSLAQELKRFDKLVEEHQGQVIDWSDRTVNLKFPLLHPHKAKFYRIILDEAQCIKNEKTKSAKACSQLAATYRPYCKWEDFRQGFGRLFGRNGDPKSTAMRKLQALLKAIMLRRKKNSQLNGKPILRLPEKTEEIVYAEMSSDERDFYNQLEKQSQVLVNKYLREGTVSKNYSNILVLLLRLRQACCHPHLNLDVDDAGSSSISDEEKKKYVKELDAAIVERIKEIDSFECPICYDAVQCPSFFIPCGHDSCGECLVRIAENASTVNIQEGSESNRAKCPVCRGQFDPAKCFSYDIFRQVHMPETIEQGPEETKVDDELDSDTDSDTDSEYASDDEVDTKGNLKGFIVNDELSDEEGMKTVKKKRKEKGKGKKRALDVKPSMLKTLRKEAYKNRDAFKRYMRYLRKTWEPAAKVTECMNLLKQIEETGEKTIVFSQWTLLLDLLQVAMSHERMAKPERYDGSMSATNRNIAAHNFRDRRDTKVMLVSLKAGNAGLNLTAASRVIIMDPFWNPYIEMQAVDRAYRIGQQKEVKVYRILTKDTVEDRIIELQNKKKEMVEAALDENEGGKIGRLGVNELRRLFRLEG</sequence>
<dbReference type="CDD" id="cd18008">
    <property type="entry name" value="DEXDc_SHPRH-like"/>
    <property type="match status" value="1"/>
</dbReference>
<evidence type="ECO:0000256" key="10">
    <source>
        <dbReference type="SAM" id="Coils"/>
    </source>
</evidence>
<dbReference type="InterPro" id="IPR050628">
    <property type="entry name" value="SNF2_RAD54_helicase_TF"/>
</dbReference>
<dbReference type="SUPFAM" id="SSF57850">
    <property type="entry name" value="RING/U-box"/>
    <property type="match status" value="1"/>
</dbReference>
<evidence type="ECO:0000256" key="6">
    <source>
        <dbReference type="ARBA" id="ARBA00022806"/>
    </source>
</evidence>
<dbReference type="Pfam" id="PF00097">
    <property type="entry name" value="zf-C3HC4"/>
    <property type="match status" value="1"/>
</dbReference>
<evidence type="ECO:0000256" key="7">
    <source>
        <dbReference type="ARBA" id="ARBA00022833"/>
    </source>
</evidence>
<protein>
    <submittedName>
        <fullName evidence="15">SNF2 family N-terminal domain-containing protein</fullName>
    </submittedName>
</protein>
<keyword evidence="16" id="KW-1185">Reference proteome</keyword>
<evidence type="ECO:0000313" key="16">
    <source>
        <dbReference type="Proteomes" id="UP001489902"/>
    </source>
</evidence>
<dbReference type="PANTHER" id="PTHR45626:SF16">
    <property type="entry name" value="ATP-DEPENDENT HELICASE ULS1"/>
    <property type="match status" value="1"/>
</dbReference>
<keyword evidence="2" id="KW-0479">Metal-binding</keyword>
<dbReference type="InterPro" id="IPR013083">
    <property type="entry name" value="Znf_RING/FYVE/PHD"/>
</dbReference>
<keyword evidence="5" id="KW-0378">Hydrolase</keyword>
<proteinExistence type="inferred from homology"/>
<keyword evidence="7" id="KW-0862">Zinc</keyword>
<feature type="domain" description="Helicase C-terminal" evidence="14">
    <location>
        <begin position="837"/>
        <end position="983"/>
    </location>
</feature>
<evidence type="ECO:0000256" key="11">
    <source>
        <dbReference type="SAM" id="MobiDB-lite"/>
    </source>
</evidence>
<feature type="compositionally biased region" description="Polar residues" evidence="11">
    <location>
        <begin position="90"/>
        <end position="119"/>
    </location>
</feature>